<keyword evidence="2 3" id="KW-0342">GTP-binding</keyword>
<dbReference type="PANTHER" id="PTHR45782:SF4">
    <property type="entry name" value="MITOCHONDRIAL RIBOSOME-ASSOCIATED GTPASE 1"/>
    <property type="match status" value="1"/>
</dbReference>
<dbReference type="InterPro" id="IPR019991">
    <property type="entry name" value="GTP-bd_ribosome_bgen"/>
</dbReference>
<dbReference type="EMBL" id="MDLC01000009">
    <property type="protein sequence ID" value="ODS24421.1"/>
    <property type="molecule type" value="Genomic_DNA"/>
</dbReference>
<dbReference type="GO" id="GO:0005737">
    <property type="term" value="C:cytoplasm"/>
    <property type="evidence" value="ECO:0007669"/>
    <property type="project" value="UniProtKB-SubCell"/>
</dbReference>
<comment type="function">
    <text evidence="3">Required for a late step of 50S ribosomal subunit assembly. Has GTPase activity.</text>
</comment>
<dbReference type="Pfam" id="PF01926">
    <property type="entry name" value="MMR_HSR1"/>
    <property type="match status" value="1"/>
</dbReference>
<dbReference type="NCBIfam" id="TIGR03596">
    <property type="entry name" value="GTPase_YlqF"/>
    <property type="match status" value="1"/>
</dbReference>
<dbReference type="PIRSF" id="PIRSF006230">
    <property type="entry name" value="MG442"/>
    <property type="match status" value="1"/>
</dbReference>
<feature type="binding site" evidence="4">
    <location>
        <position position="168"/>
    </location>
    <ligand>
        <name>GTP</name>
        <dbReference type="ChEBI" id="CHEBI:37565"/>
    </ligand>
</feature>
<dbReference type="FunFam" id="3.40.50.300:FF:000590">
    <property type="entry name" value="Ribosome biogenesis GTPase A"/>
    <property type="match status" value="1"/>
</dbReference>
<protein>
    <recommendedName>
        <fullName evidence="3">Ribosome biogenesis GTPase A</fullName>
    </recommendedName>
</protein>
<sequence>MSINWYPGHMHKARKEINQTLHHIDVLIEVVDARLPYSSQNPIIAKLRHNKPTIIVFNKCDLADDEMTRRWQKYYEEHEHIKTLTCQQKQPQKTKHILTLCQKLAPEKSTHLKAINAMIVGIPNVGKSTIINILAGKPIAKVGNEPAVTKRQQKINLEHNIILHDTPGILWPRVDNPHSGYRLAISGAIKNTAIEYEDVGFYAAEYLLQHYSQQLKNRYQLQATPCSALDFLDQMGSKRGAKQAGGKVNLHKACEILLHEYRSATIGAITLESPEMITEELKTVAIEMAEKQKRKENRKKHR</sequence>
<evidence type="ECO:0000313" key="6">
    <source>
        <dbReference type="EMBL" id="ODS24421.1"/>
    </source>
</evidence>
<evidence type="ECO:0000256" key="3">
    <source>
        <dbReference type="PIRNR" id="PIRNR006230"/>
    </source>
</evidence>
<dbReference type="Proteomes" id="UP000242502">
    <property type="component" value="Unassembled WGS sequence"/>
</dbReference>
<dbReference type="CDD" id="cd01856">
    <property type="entry name" value="YlqF"/>
    <property type="match status" value="1"/>
</dbReference>
<evidence type="ECO:0000256" key="4">
    <source>
        <dbReference type="PIRSR" id="PIRSR006230-1"/>
    </source>
</evidence>
<dbReference type="InterPro" id="IPR006073">
    <property type="entry name" value="GTP-bd"/>
</dbReference>
<dbReference type="PROSITE" id="PS51721">
    <property type="entry name" value="G_CP"/>
    <property type="match status" value="1"/>
</dbReference>
<dbReference type="GO" id="GO:0005525">
    <property type="term" value="F:GTP binding"/>
    <property type="evidence" value="ECO:0007669"/>
    <property type="project" value="UniProtKB-KW"/>
</dbReference>
<dbReference type="InterPro" id="IPR023179">
    <property type="entry name" value="GTP-bd_ortho_bundle_sf"/>
</dbReference>
<proteinExistence type="inferred from homology"/>
<gene>
    <name evidence="6" type="ORF">AB835_03740</name>
</gene>
<dbReference type="SUPFAM" id="SSF52540">
    <property type="entry name" value="P-loop containing nucleoside triphosphate hydrolases"/>
    <property type="match status" value="1"/>
</dbReference>
<comment type="similarity">
    <text evidence="3">Belongs to the TRAFAC class YlqF/YawG GTPase family. MTG1 subfamily.</text>
</comment>
<dbReference type="Gene3D" id="1.10.1580.10">
    <property type="match status" value="1"/>
</dbReference>
<evidence type="ECO:0000256" key="2">
    <source>
        <dbReference type="ARBA" id="ARBA00023134"/>
    </source>
</evidence>
<dbReference type="AlphaFoldDB" id="A0A1D2QS53"/>
<dbReference type="InterPro" id="IPR030378">
    <property type="entry name" value="G_CP_dom"/>
</dbReference>
<keyword evidence="3" id="KW-0963">Cytoplasm</keyword>
<dbReference type="STRING" id="62101.AB835_03740"/>
<dbReference type="GO" id="GO:0006412">
    <property type="term" value="P:translation"/>
    <property type="evidence" value="ECO:0007669"/>
    <property type="project" value="TreeGrafter"/>
</dbReference>
<comment type="subcellular location">
    <subcellularLocation>
        <location evidence="3">Cytoplasm</location>
    </subcellularLocation>
</comment>
<name>A0A1D2QS53_9GAMM</name>
<keyword evidence="1 3" id="KW-0547">Nucleotide-binding</keyword>
<dbReference type="InterPro" id="IPR016478">
    <property type="entry name" value="GTPase_MTG1"/>
</dbReference>
<dbReference type="PANTHER" id="PTHR45782">
    <property type="entry name" value="MITOCHONDRIAL RIBOSOME-ASSOCIATED GTPASE 1"/>
    <property type="match status" value="1"/>
</dbReference>
<dbReference type="Gene3D" id="3.40.50.300">
    <property type="entry name" value="P-loop containing nucleotide triphosphate hydrolases"/>
    <property type="match status" value="1"/>
</dbReference>
<feature type="binding site" evidence="4">
    <location>
        <begin position="58"/>
        <end position="61"/>
    </location>
    <ligand>
        <name>GTP</name>
        <dbReference type="ChEBI" id="CHEBI:37565"/>
    </ligand>
</feature>
<accession>A0A1D2QS53</accession>
<evidence type="ECO:0000256" key="1">
    <source>
        <dbReference type="ARBA" id="ARBA00022741"/>
    </source>
</evidence>
<dbReference type="GO" id="GO:0003924">
    <property type="term" value="F:GTPase activity"/>
    <property type="evidence" value="ECO:0007669"/>
    <property type="project" value="TreeGrafter"/>
</dbReference>
<feature type="binding site" evidence="4">
    <location>
        <begin position="124"/>
        <end position="129"/>
    </location>
    <ligand>
        <name>GTP</name>
        <dbReference type="ChEBI" id="CHEBI:37565"/>
    </ligand>
</feature>
<evidence type="ECO:0000313" key="7">
    <source>
        <dbReference type="Proteomes" id="UP000242502"/>
    </source>
</evidence>
<organism evidence="6 7">
    <name type="scientific">Candidatus Endobugula sertula</name>
    <name type="common">Bugula neritina bacterial symbiont</name>
    <dbReference type="NCBI Taxonomy" id="62101"/>
    <lineage>
        <taxon>Bacteria</taxon>
        <taxon>Pseudomonadati</taxon>
        <taxon>Pseudomonadota</taxon>
        <taxon>Gammaproteobacteria</taxon>
        <taxon>Cellvibrionales</taxon>
        <taxon>Cellvibrionaceae</taxon>
        <taxon>Candidatus Endobugula</taxon>
    </lineage>
</organism>
<dbReference type="InterPro" id="IPR027417">
    <property type="entry name" value="P-loop_NTPase"/>
</dbReference>
<evidence type="ECO:0000259" key="5">
    <source>
        <dbReference type="PROSITE" id="PS51721"/>
    </source>
</evidence>
<reference evidence="6 7" key="1">
    <citation type="journal article" date="2016" name="Appl. Environ. Microbiol.">
        <title>Lack of Overt Genome Reduction in the Bryostatin-Producing Bryozoan Symbiont "Candidatus Endobugula sertula".</title>
        <authorList>
            <person name="Miller I.J."/>
            <person name="Vanee N."/>
            <person name="Fong S.S."/>
            <person name="Lim-Fong G.E."/>
            <person name="Kwan J.C."/>
        </authorList>
    </citation>
    <scope>NUCLEOTIDE SEQUENCE [LARGE SCALE GENOMIC DNA]</scope>
    <source>
        <strain evidence="6">AB1-4</strain>
    </source>
</reference>
<comment type="caution">
    <text evidence="6">The sequence shown here is derived from an EMBL/GenBank/DDBJ whole genome shotgun (WGS) entry which is preliminary data.</text>
</comment>
<feature type="domain" description="CP-type G" evidence="5">
    <location>
        <begin position="14"/>
        <end position="172"/>
    </location>
</feature>